<dbReference type="AlphaFoldDB" id="A0A2R5GYN3"/>
<keyword evidence="1" id="KW-0472">Membrane</keyword>
<dbReference type="PANTHER" id="PTHR32251:SF17">
    <property type="entry name" value="STEROID 5-ALPHA REDUCTASE C-TERMINAL DOMAIN-CONTAINING PROTEIN"/>
    <property type="match status" value="1"/>
</dbReference>
<protein>
    <submittedName>
        <fullName evidence="2">3-oxo-5-alpha-steroid 4-dehydrogenase 1</fullName>
    </submittedName>
</protein>
<dbReference type="Gene3D" id="1.20.120.1630">
    <property type="match status" value="1"/>
</dbReference>
<organism evidence="2 3">
    <name type="scientific">Hondaea fermentalgiana</name>
    <dbReference type="NCBI Taxonomy" id="2315210"/>
    <lineage>
        <taxon>Eukaryota</taxon>
        <taxon>Sar</taxon>
        <taxon>Stramenopiles</taxon>
        <taxon>Bigyra</taxon>
        <taxon>Labyrinthulomycetes</taxon>
        <taxon>Thraustochytrida</taxon>
        <taxon>Thraustochytriidae</taxon>
        <taxon>Hondaea</taxon>
    </lineage>
</organism>
<accession>A0A2R5GYN3</accession>
<name>A0A2R5GYN3_9STRA</name>
<dbReference type="PANTHER" id="PTHR32251">
    <property type="entry name" value="3-OXO-5-ALPHA-STEROID 4-DEHYDROGENASE"/>
    <property type="match status" value="1"/>
</dbReference>
<evidence type="ECO:0000313" key="2">
    <source>
        <dbReference type="EMBL" id="GBG33571.1"/>
    </source>
</evidence>
<evidence type="ECO:0000313" key="3">
    <source>
        <dbReference type="Proteomes" id="UP000241890"/>
    </source>
</evidence>
<keyword evidence="1" id="KW-1133">Transmembrane helix</keyword>
<reference evidence="2 3" key="1">
    <citation type="submission" date="2017-12" db="EMBL/GenBank/DDBJ databases">
        <title>Sequencing, de novo assembly and annotation of complete genome of a new Thraustochytrid species, strain FCC1311.</title>
        <authorList>
            <person name="Sedici K."/>
            <person name="Godart F."/>
            <person name="Aiese Cigliano R."/>
            <person name="Sanseverino W."/>
            <person name="Barakat M."/>
            <person name="Ortet P."/>
            <person name="Marechal E."/>
            <person name="Cagnac O."/>
            <person name="Amato A."/>
        </authorList>
    </citation>
    <scope>NUCLEOTIDE SEQUENCE [LARGE SCALE GENOMIC DNA]</scope>
</reference>
<dbReference type="OrthoDB" id="201504at2759"/>
<dbReference type="PROSITE" id="PS50244">
    <property type="entry name" value="S5A_REDUCTASE"/>
    <property type="match status" value="1"/>
</dbReference>
<dbReference type="InParanoid" id="A0A2R5GYN3"/>
<proteinExistence type="predicted"/>
<sequence>MGAISSVPLAAVVRDGFGIQVAAWAVAATLQTERFYDATGAATFWWLTIRSLLARKDKLLRNWVNSGLVLLWSGRLGSFLVRRILKDGKDRRFDKVRTKPAAFLVYWVMQGLWTVVTGLPVYLINAKRSEDPEGAREITALDLVGWTCWILGFALQVTADSQKHAFRADPANKDSFITTGVWAWSQHPNYFGEMAMWVGVWISSASQMQGLEYATVLCPLFNVCLLRFVSGVPLLQRHARQKWGDDPVWQRYHARTPLLLPNPTLSPVSKTA</sequence>
<dbReference type="GO" id="GO:0016020">
    <property type="term" value="C:membrane"/>
    <property type="evidence" value="ECO:0007669"/>
    <property type="project" value="TreeGrafter"/>
</dbReference>
<gene>
    <name evidence="2" type="ORF">FCC1311_097942</name>
</gene>
<comment type="caution">
    <text evidence="2">The sequence shown here is derived from an EMBL/GenBank/DDBJ whole genome shotgun (WGS) entry which is preliminary data.</text>
</comment>
<keyword evidence="3" id="KW-1185">Reference proteome</keyword>
<dbReference type="InterPro" id="IPR010721">
    <property type="entry name" value="UstE-like"/>
</dbReference>
<keyword evidence="1" id="KW-0812">Transmembrane</keyword>
<evidence type="ECO:0000256" key="1">
    <source>
        <dbReference type="SAM" id="Phobius"/>
    </source>
</evidence>
<feature type="transmembrane region" description="Helical" evidence="1">
    <location>
        <begin position="63"/>
        <end position="81"/>
    </location>
</feature>
<dbReference type="Proteomes" id="UP000241890">
    <property type="component" value="Unassembled WGS sequence"/>
</dbReference>
<feature type="transmembrane region" description="Helical" evidence="1">
    <location>
        <begin position="101"/>
        <end position="123"/>
    </location>
</feature>
<dbReference type="EMBL" id="BEYU01000162">
    <property type="protein sequence ID" value="GBG33571.1"/>
    <property type="molecule type" value="Genomic_DNA"/>
</dbReference>
<dbReference type="Pfam" id="PF06966">
    <property type="entry name" value="DUF1295"/>
    <property type="match status" value="1"/>
</dbReference>